<organism evidence="2 3">
    <name type="scientific">Bimuria novae-zelandiae CBS 107.79</name>
    <dbReference type="NCBI Taxonomy" id="1447943"/>
    <lineage>
        <taxon>Eukaryota</taxon>
        <taxon>Fungi</taxon>
        <taxon>Dikarya</taxon>
        <taxon>Ascomycota</taxon>
        <taxon>Pezizomycotina</taxon>
        <taxon>Dothideomycetes</taxon>
        <taxon>Pleosporomycetidae</taxon>
        <taxon>Pleosporales</taxon>
        <taxon>Massarineae</taxon>
        <taxon>Didymosphaeriaceae</taxon>
        <taxon>Bimuria</taxon>
    </lineage>
</organism>
<feature type="compositionally biased region" description="Basic residues" evidence="1">
    <location>
        <begin position="145"/>
        <end position="158"/>
    </location>
</feature>
<dbReference type="EMBL" id="ML976657">
    <property type="protein sequence ID" value="KAF1979984.1"/>
    <property type="molecule type" value="Genomic_DNA"/>
</dbReference>
<name>A0A6A5VRL2_9PLEO</name>
<gene>
    <name evidence="2" type="ORF">BU23DRAFT_563330</name>
</gene>
<keyword evidence="3" id="KW-1185">Reference proteome</keyword>
<accession>A0A6A5VRL2</accession>
<protein>
    <submittedName>
        <fullName evidence="2">Uncharacterized protein</fullName>
    </submittedName>
</protein>
<evidence type="ECO:0000313" key="2">
    <source>
        <dbReference type="EMBL" id="KAF1979984.1"/>
    </source>
</evidence>
<proteinExistence type="predicted"/>
<reference evidence="2" key="1">
    <citation type="journal article" date="2020" name="Stud. Mycol.">
        <title>101 Dothideomycetes genomes: a test case for predicting lifestyles and emergence of pathogens.</title>
        <authorList>
            <person name="Haridas S."/>
            <person name="Albert R."/>
            <person name="Binder M."/>
            <person name="Bloem J."/>
            <person name="Labutti K."/>
            <person name="Salamov A."/>
            <person name="Andreopoulos B."/>
            <person name="Baker S."/>
            <person name="Barry K."/>
            <person name="Bills G."/>
            <person name="Bluhm B."/>
            <person name="Cannon C."/>
            <person name="Castanera R."/>
            <person name="Culley D."/>
            <person name="Daum C."/>
            <person name="Ezra D."/>
            <person name="Gonzalez J."/>
            <person name="Henrissat B."/>
            <person name="Kuo A."/>
            <person name="Liang C."/>
            <person name="Lipzen A."/>
            <person name="Lutzoni F."/>
            <person name="Magnuson J."/>
            <person name="Mondo S."/>
            <person name="Nolan M."/>
            <person name="Ohm R."/>
            <person name="Pangilinan J."/>
            <person name="Park H.-J."/>
            <person name="Ramirez L."/>
            <person name="Alfaro M."/>
            <person name="Sun H."/>
            <person name="Tritt A."/>
            <person name="Yoshinaga Y."/>
            <person name="Zwiers L.-H."/>
            <person name="Turgeon B."/>
            <person name="Goodwin S."/>
            <person name="Spatafora J."/>
            <person name="Crous P."/>
            <person name="Grigoriev I."/>
        </authorList>
    </citation>
    <scope>NUCLEOTIDE SEQUENCE</scope>
    <source>
        <strain evidence="2">CBS 107.79</strain>
    </source>
</reference>
<dbReference type="AlphaFoldDB" id="A0A6A5VRL2"/>
<feature type="region of interest" description="Disordered" evidence="1">
    <location>
        <begin position="113"/>
        <end position="158"/>
    </location>
</feature>
<sequence length="158" mass="17713">MAGLSTTLAAKPAAPAPIARIQDRDPMEVVAEQAAQISQLQEIINEMGKKMSRDTPLTTPTRKGEAPLIIAYYNWLKELVKDKLVHQAKADNLDELINNAITVNNRLFERKLEKQHGSRISSKRDSGNRPVARDQDGDVIITNKARWHKKQANKGKRP</sequence>
<dbReference type="Proteomes" id="UP000800036">
    <property type="component" value="Unassembled WGS sequence"/>
</dbReference>
<feature type="compositionally biased region" description="Basic and acidic residues" evidence="1">
    <location>
        <begin position="113"/>
        <end position="136"/>
    </location>
</feature>
<evidence type="ECO:0000256" key="1">
    <source>
        <dbReference type="SAM" id="MobiDB-lite"/>
    </source>
</evidence>
<dbReference type="OrthoDB" id="3795286at2759"/>
<evidence type="ECO:0000313" key="3">
    <source>
        <dbReference type="Proteomes" id="UP000800036"/>
    </source>
</evidence>